<proteinExistence type="predicted"/>
<reference evidence="1 2" key="1">
    <citation type="submission" date="2016-10" db="EMBL/GenBank/DDBJ databases">
        <title>Complete genome of the TMA-utilizing, human hosted archaeon Methanomethylophilus alvus Gen. nov, sp. nov., strain Mx-05, derived from a pure culture.</title>
        <authorList>
            <person name="Brugere J.-F."/>
            <person name="Ben Hania W."/>
            <person name="Chaudhary P.P."/>
            <person name="Gaci N."/>
            <person name="Borrel G."/>
            <person name="Cao Van Tuat L."/>
            <person name="Fardeau M.-L."/>
            <person name="Harris H.M.B."/>
            <person name="O'Toole P.W."/>
            <person name="Ollivier B."/>
        </authorList>
    </citation>
    <scope>NUCLEOTIDE SEQUENCE [LARGE SCALE GENOMIC DNA]</scope>
    <source>
        <strain evidence="1 2">Mx-05</strain>
    </source>
</reference>
<name>A0A3G3IGG1_9ARCH</name>
<evidence type="ECO:0000313" key="2">
    <source>
        <dbReference type="Proteomes" id="UP000273278"/>
    </source>
</evidence>
<organism evidence="1 2">
    <name type="scientific">Methanomethylophilus alvi</name>
    <dbReference type="NCBI Taxonomy" id="1291540"/>
    <lineage>
        <taxon>Archaea</taxon>
        <taxon>Methanobacteriati</taxon>
        <taxon>Thermoplasmatota</taxon>
        <taxon>Thermoplasmata</taxon>
        <taxon>Methanomassiliicoccales</taxon>
        <taxon>Methanomethylophilaceae</taxon>
        <taxon>Methanomethylophilus</taxon>
    </lineage>
</organism>
<dbReference type="Proteomes" id="UP000273278">
    <property type="component" value="Chromosome"/>
</dbReference>
<dbReference type="EMBL" id="CP017686">
    <property type="protein sequence ID" value="AYQ54915.1"/>
    <property type="molecule type" value="Genomic_DNA"/>
</dbReference>
<evidence type="ECO:0000313" key="1">
    <source>
        <dbReference type="EMBL" id="AYQ54915.1"/>
    </source>
</evidence>
<accession>A0A3G3IGG1</accession>
<dbReference type="AlphaFoldDB" id="A0A3G3IGG1"/>
<sequence length="68" mass="7576">MCQISRFRIFPIACGETSGGDMEAFLRHTSTGIPEIDVFGSIPGVQKHIQRFLGMIDRAEKTCSALFR</sequence>
<gene>
    <name evidence="1" type="ORF">BKD89_03730</name>
</gene>
<protein>
    <submittedName>
        <fullName evidence="1">Uncharacterized protein</fullName>
    </submittedName>
</protein>